<evidence type="ECO:0000313" key="2">
    <source>
        <dbReference type="Proteomes" id="UP001140510"/>
    </source>
</evidence>
<reference evidence="1" key="1">
    <citation type="submission" date="2022-10" db="EMBL/GenBank/DDBJ databases">
        <title>Tapping the CABI collections for fungal endophytes: first genome assemblies for Collariella, Neodidymelliopsis, Ascochyta clinopodiicola, Didymella pomorum, Didymosphaeria variabile, Neocosmospora piperis and Neocucurbitaria cava.</title>
        <authorList>
            <person name="Hill R."/>
        </authorList>
    </citation>
    <scope>NUCLEOTIDE SEQUENCE</scope>
    <source>
        <strain evidence="1">IMI 355091</strain>
    </source>
</reference>
<dbReference type="OrthoDB" id="3039123at2759"/>
<gene>
    <name evidence="1" type="ORF">N0V91_009636</name>
</gene>
<accession>A0A9W8Z949</accession>
<proteinExistence type="predicted"/>
<dbReference type="EMBL" id="JAPEVA010000112">
    <property type="protein sequence ID" value="KAJ4399179.1"/>
    <property type="molecule type" value="Genomic_DNA"/>
</dbReference>
<dbReference type="AlphaFoldDB" id="A0A9W8Z949"/>
<name>A0A9W8Z949_9PLEO</name>
<protein>
    <submittedName>
        <fullName evidence="1">Uncharacterized protein</fullName>
    </submittedName>
</protein>
<keyword evidence="2" id="KW-1185">Reference proteome</keyword>
<comment type="caution">
    <text evidence="1">The sequence shown here is derived from an EMBL/GenBank/DDBJ whole genome shotgun (WGS) entry which is preliminary data.</text>
</comment>
<sequence>MPATVADGYATIATDAGAPTDNSINLFLLSPGNLNMLALQNFAYVALHGYAFAQRYADIVDGIYAAVPAINAKVWVAEHFPQQVMNELNGIISN</sequence>
<evidence type="ECO:0000313" key="1">
    <source>
        <dbReference type="EMBL" id="KAJ4399179.1"/>
    </source>
</evidence>
<organism evidence="1 2">
    <name type="scientific">Didymella pomorum</name>
    <dbReference type="NCBI Taxonomy" id="749634"/>
    <lineage>
        <taxon>Eukaryota</taxon>
        <taxon>Fungi</taxon>
        <taxon>Dikarya</taxon>
        <taxon>Ascomycota</taxon>
        <taxon>Pezizomycotina</taxon>
        <taxon>Dothideomycetes</taxon>
        <taxon>Pleosporomycetidae</taxon>
        <taxon>Pleosporales</taxon>
        <taxon>Pleosporineae</taxon>
        <taxon>Didymellaceae</taxon>
        <taxon>Didymella</taxon>
    </lineage>
</organism>
<dbReference type="Proteomes" id="UP001140510">
    <property type="component" value="Unassembled WGS sequence"/>
</dbReference>